<evidence type="ECO:0000313" key="2">
    <source>
        <dbReference type="EMBL" id="QDB70897.1"/>
    </source>
</evidence>
<dbReference type="EMBL" id="MK816297">
    <property type="protein sequence ID" value="QDB70897.1"/>
    <property type="molecule type" value="Genomic_DNA"/>
</dbReference>
<evidence type="ECO:0000256" key="1">
    <source>
        <dbReference type="SAM" id="Phobius"/>
    </source>
</evidence>
<keyword evidence="1" id="KW-0812">Transmembrane</keyword>
<dbReference type="Proteomes" id="UP000319293">
    <property type="component" value="Segment"/>
</dbReference>
<protein>
    <submittedName>
        <fullName evidence="2">Uncharacterized protein</fullName>
    </submittedName>
</protein>
<keyword evidence="1" id="KW-1133">Transmembrane helix</keyword>
<name>A0A4Y5TNF2_9CAUD</name>
<feature type="transmembrane region" description="Helical" evidence="1">
    <location>
        <begin position="39"/>
        <end position="59"/>
    </location>
</feature>
<evidence type="ECO:0000313" key="3">
    <source>
        <dbReference type="Proteomes" id="UP000319293"/>
    </source>
</evidence>
<accession>A0A4Y5TNF2</accession>
<reference evidence="2 3" key="1">
    <citation type="submission" date="2019-04" db="EMBL/GenBank/DDBJ databases">
        <title>Complete genome sequence of a novel bacteriophage, PBPA162, infecting Pseudomonas aeruginosa.</title>
        <authorList>
            <person name="Myung H."/>
            <person name="Hong H."/>
            <person name="Cho J."/>
        </authorList>
    </citation>
    <scope>NUCLEOTIDE SEQUENCE [LARGE SCALE GENOMIC DNA]</scope>
</reference>
<sequence>MPKFLKLVVYYMTFQVLVLSAFIGGVYFLAYFIHSNPELAIYAVLVVFVVLPIVGVSVFKAKQKLRQEKYNVRK</sequence>
<keyword evidence="3" id="KW-1185">Reference proteome</keyword>
<proteinExistence type="predicted"/>
<organism evidence="2 3">
    <name type="scientific">Pseudomonas virus PBPA162</name>
    <dbReference type="NCBI Taxonomy" id="2588096"/>
    <lineage>
        <taxon>Viruses</taxon>
        <taxon>Duplodnaviria</taxon>
        <taxon>Heunggongvirae</taxon>
        <taxon>Uroviricota</taxon>
        <taxon>Caudoviricetes</taxon>
        <taxon>Queuovirinae</taxon>
        <taxon>Iggyvirus</taxon>
        <taxon>Iggyvirus PBPA162</taxon>
    </lineage>
</organism>
<dbReference type="KEGG" id="vg:77948082"/>
<keyword evidence="1" id="KW-0472">Membrane</keyword>
<feature type="transmembrane region" description="Helical" evidence="1">
    <location>
        <begin position="7"/>
        <end position="33"/>
    </location>
</feature>
<dbReference type="GeneID" id="77948082"/>
<dbReference type="RefSeq" id="YP_010671826.1">
    <property type="nucleotide sequence ID" value="NC_070971.1"/>
</dbReference>